<dbReference type="AlphaFoldDB" id="A0A3E0H8Q4"/>
<evidence type="ECO:0000256" key="1">
    <source>
        <dbReference type="SAM" id="MobiDB-lite"/>
    </source>
</evidence>
<proteinExistence type="predicted"/>
<feature type="signal peptide" evidence="2">
    <location>
        <begin position="1"/>
        <end position="21"/>
    </location>
</feature>
<keyword evidence="2" id="KW-0732">Signal</keyword>
<gene>
    <name evidence="3" type="ORF">DFR26_0318</name>
</gene>
<keyword evidence="4" id="KW-1185">Reference proteome</keyword>
<comment type="caution">
    <text evidence="3">The sequence shown here is derived from an EMBL/GenBank/DDBJ whole genome shotgun (WGS) entry which is preliminary data.</text>
</comment>
<sequence length="255" mass="27405">MKTKPMLLVLMTLCLPSWAVAMPSLARDYKFEAGYMPSCNACHLDGGGSELAPYGKAFKAAGKNAAAFAKIANTDSDGDGISNRLEIQGKSNPSDKSSTPKAPGDWLDIASLIPREVRRAFPDVLTWLPKDALLTPADIMAAKALGATLSTDDDNTIYIPLVARRPAGTGLIFPAVYQGKTFFLLMITDRQLTIREISVLHADKVPSAKGLSVYQQFAGQSVKHVKAETKTALEKSIETAVRHAGVLLYVRLKGA</sequence>
<dbReference type="RefSeq" id="WP_116207185.1">
    <property type="nucleotide sequence ID" value="NZ_QUNR01000001.1"/>
</dbReference>
<dbReference type="OrthoDB" id="6717333at2"/>
<evidence type="ECO:0000313" key="4">
    <source>
        <dbReference type="Proteomes" id="UP000256774"/>
    </source>
</evidence>
<evidence type="ECO:0000313" key="3">
    <source>
        <dbReference type="EMBL" id="REH40119.1"/>
    </source>
</evidence>
<dbReference type="Proteomes" id="UP000256774">
    <property type="component" value="Unassembled WGS sequence"/>
</dbReference>
<protein>
    <recommendedName>
        <fullName evidence="5">Cytochrome c domain-containing protein</fullName>
    </recommendedName>
</protein>
<name>A0A3E0H8Q4_9GAMM</name>
<evidence type="ECO:0000256" key="2">
    <source>
        <dbReference type="SAM" id="SignalP"/>
    </source>
</evidence>
<reference evidence="3 4" key="1">
    <citation type="submission" date="2018-08" db="EMBL/GenBank/DDBJ databases">
        <title>Genomic Encyclopedia of Type Strains, Phase IV (KMG-IV): sequencing the most valuable type-strain genomes for metagenomic binning, comparative biology and taxonomic classification.</title>
        <authorList>
            <person name="Goeker M."/>
        </authorList>
    </citation>
    <scope>NUCLEOTIDE SEQUENCE [LARGE SCALE GENOMIC DNA]</scope>
    <source>
        <strain evidence="3 4">DSM 26022</strain>
    </source>
</reference>
<organism evidence="3 4">
    <name type="scientific">Paraperlucidibaca baekdonensis</name>
    <dbReference type="NCBI Taxonomy" id="748120"/>
    <lineage>
        <taxon>Bacteria</taxon>
        <taxon>Pseudomonadati</taxon>
        <taxon>Pseudomonadota</taxon>
        <taxon>Gammaproteobacteria</taxon>
        <taxon>Moraxellales</taxon>
        <taxon>Moraxellaceae</taxon>
        <taxon>Paraperlucidibaca</taxon>
    </lineage>
</organism>
<feature type="region of interest" description="Disordered" evidence="1">
    <location>
        <begin position="82"/>
        <end position="103"/>
    </location>
</feature>
<evidence type="ECO:0008006" key="5">
    <source>
        <dbReference type="Google" id="ProtNLM"/>
    </source>
</evidence>
<dbReference type="EMBL" id="QUNR01000001">
    <property type="protein sequence ID" value="REH40119.1"/>
    <property type="molecule type" value="Genomic_DNA"/>
</dbReference>
<feature type="compositionally biased region" description="Polar residues" evidence="1">
    <location>
        <begin position="89"/>
        <end position="100"/>
    </location>
</feature>
<feature type="chain" id="PRO_5017625733" description="Cytochrome c domain-containing protein" evidence="2">
    <location>
        <begin position="22"/>
        <end position="255"/>
    </location>
</feature>
<accession>A0A3E0H8Q4</accession>